<protein>
    <submittedName>
        <fullName evidence="3">Reverse transcriptase domain-containing protein</fullName>
    </submittedName>
</protein>
<gene>
    <name evidence="3" type="ORF">OHT75_08180</name>
</gene>
<dbReference type="Pfam" id="PF00078">
    <property type="entry name" value="RVT_1"/>
    <property type="match status" value="1"/>
</dbReference>
<comment type="similarity">
    <text evidence="1">Belongs to the bacterial reverse transcriptase family.</text>
</comment>
<dbReference type="SUPFAM" id="SSF56672">
    <property type="entry name" value="DNA/RNA polymerases"/>
    <property type="match status" value="1"/>
</dbReference>
<keyword evidence="4" id="KW-1185">Reference proteome</keyword>
<reference evidence="3" key="1">
    <citation type="submission" date="2022-10" db="EMBL/GenBank/DDBJ databases">
        <title>Shewanella flava sp. nov, isolated from the estuary of the Fenhe River into the Yellow River.</title>
        <authorList>
            <person name="Li Y."/>
        </authorList>
    </citation>
    <scope>NUCLEOTIDE SEQUENCE</scope>
    <source>
        <strain evidence="3">FYR11-62</strain>
    </source>
</reference>
<evidence type="ECO:0000313" key="4">
    <source>
        <dbReference type="Proteomes" id="UP001163714"/>
    </source>
</evidence>
<feature type="domain" description="Reverse transcriptase" evidence="2">
    <location>
        <begin position="78"/>
        <end position="309"/>
    </location>
</feature>
<dbReference type="PANTHER" id="PTHR34047">
    <property type="entry name" value="NUCLEAR INTRON MATURASE 1, MITOCHONDRIAL-RELATED"/>
    <property type="match status" value="1"/>
</dbReference>
<dbReference type="EMBL" id="JAPDMX010000020">
    <property type="protein sequence ID" value="MCW3172452.1"/>
    <property type="molecule type" value="Genomic_DNA"/>
</dbReference>
<evidence type="ECO:0000259" key="2">
    <source>
        <dbReference type="PROSITE" id="PS50878"/>
    </source>
</evidence>
<dbReference type="PANTHER" id="PTHR34047:SF8">
    <property type="entry name" value="PROTEIN YKFC"/>
    <property type="match status" value="1"/>
</dbReference>
<dbReference type="InterPro" id="IPR000477">
    <property type="entry name" value="RT_dom"/>
</dbReference>
<dbReference type="GO" id="GO:0003964">
    <property type="term" value="F:RNA-directed DNA polymerase activity"/>
    <property type="evidence" value="ECO:0007669"/>
    <property type="project" value="UniProtKB-KW"/>
</dbReference>
<dbReference type="Proteomes" id="UP001163714">
    <property type="component" value="Unassembled WGS sequence"/>
</dbReference>
<dbReference type="InterPro" id="IPR051083">
    <property type="entry name" value="GrpII_Intron_Splice-Mob/Def"/>
</dbReference>
<accession>A0ABT3I8W5</accession>
<keyword evidence="3" id="KW-0808">Transferase</keyword>
<dbReference type="PROSITE" id="PS50878">
    <property type="entry name" value="RT_POL"/>
    <property type="match status" value="1"/>
</dbReference>
<dbReference type="InterPro" id="IPR043502">
    <property type="entry name" value="DNA/RNA_pol_sf"/>
</dbReference>
<evidence type="ECO:0000313" key="3">
    <source>
        <dbReference type="EMBL" id="MCW3172452.1"/>
    </source>
</evidence>
<comment type="caution">
    <text evidence="3">The sequence shown here is derived from an EMBL/GenBank/DDBJ whole genome shotgun (WGS) entry which is preliminary data.</text>
</comment>
<proteinExistence type="inferred from homology"/>
<keyword evidence="3" id="KW-0548">Nucleotidyltransferase</keyword>
<sequence length="500" mass="57886">MELHEKITWYIEKEAEKLALRHHAYHNALHVENKRKHQRSSSPTNLKVVAKPPHWSQDKKFDPFYVKKHAKTIAYSIAKKIESQTYEPFKPAKNKVAKSSGGYREVAMYQIPDAAISTFFYHRLLSKNKHRFSSFSYAYRDDRNVHFAIQDIAVELSQNSRLFVAEFDFSKFFDAISHEFLFEQFDKNGFFISQEERVVIKAFLKGRERGIPQGTSISLFLANLACWQLDKQLEKEGLQFARYADDTIVWSQDYTKITKALDIMSNFSKDVGVALNAEKSEGISILCPNGMKSEFHKSKDKVEFLGYSISIDKVSIKDSSVEKIKREISYILYKHLIQPLKSSPLKALKIPANNQDEALLSAICEIRRYMYGNLSEDMLSAYLSGRSNRIFFKGIMSFYPLINDEAQMKSLDGWLVNAIFKAVRQRAVLLAFHRQPRNHIFPFNVSRRELLKGCNRTRIKEMRLLKYPSFLTIYKAMQKGLVEVGIAGVTDSKANTYNYM</sequence>
<name>A0ABT3I8W5_9GAMM</name>
<dbReference type="RefSeq" id="WP_264725999.1">
    <property type="nucleotide sequence ID" value="NZ_JAPDMX010000020.1"/>
</dbReference>
<organism evidence="3 4">
    <name type="scientific">Shewanella subflava</name>
    <dbReference type="NCBI Taxonomy" id="2986476"/>
    <lineage>
        <taxon>Bacteria</taxon>
        <taxon>Pseudomonadati</taxon>
        <taxon>Pseudomonadota</taxon>
        <taxon>Gammaproteobacteria</taxon>
        <taxon>Alteromonadales</taxon>
        <taxon>Shewanellaceae</taxon>
        <taxon>Shewanella</taxon>
    </lineage>
</organism>
<evidence type="ECO:0000256" key="1">
    <source>
        <dbReference type="ARBA" id="ARBA00034120"/>
    </source>
</evidence>
<keyword evidence="3" id="KW-0695">RNA-directed DNA polymerase</keyword>